<comment type="caution">
    <text evidence="2">The sequence shown here is derived from an EMBL/GenBank/DDBJ whole genome shotgun (WGS) entry which is preliminary data.</text>
</comment>
<dbReference type="RefSeq" id="WP_189398219.1">
    <property type="nucleotide sequence ID" value="NZ_BMXA01000001.1"/>
</dbReference>
<protein>
    <recommendedName>
        <fullName evidence="4">DUF4386 domain-containing protein</fullName>
    </recommendedName>
</protein>
<keyword evidence="1" id="KW-0472">Membrane</keyword>
<feature type="transmembrane region" description="Helical" evidence="1">
    <location>
        <begin position="175"/>
        <end position="194"/>
    </location>
</feature>
<dbReference type="AlphaFoldDB" id="A0A918VFW9"/>
<evidence type="ECO:0008006" key="4">
    <source>
        <dbReference type="Google" id="ProtNLM"/>
    </source>
</evidence>
<feature type="transmembrane region" description="Helical" evidence="1">
    <location>
        <begin position="91"/>
        <end position="114"/>
    </location>
</feature>
<reference evidence="2" key="1">
    <citation type="journal article" date="2014" name="Int. J. Syst. Evol. Microbiol.">
        <title>Complete genome sequence of Corynebacterium casei LMG S-19264T (=DSM 44701T), isolated from a smear-ripened cheese.</title>
        <authorList>
            <consortium name="US DOE Joint Genome Institute (JGI-PGF)"/>
            <person name="Walter F."/>
            <person name="Albersmeier A."/>
            <person name="Kalinowski J."/>
            <person name="Ruckert C."/>
        </authorList>
    </citation>
    <scope>NUCLEOTIDE SEQUENCE</scope>
    <source>
        <strain evidence="2">KCTC 12711</strain>
    </source>
</reference>
<feature type="transmembrane region" description="Helical" evidence="1">
    <location>
        <begin position="61"/>
        <end position="84"/>
    </location>
</feature>
<reference evidence="2" key="2">
    <citation type="submission" date="2020-09" db="EMBL/GenBank/DDBJ databases">
        <authorList>
            <person name="Sun Q."/>
            <person name="Kim S."/>
        </authorList>
    </citation>
    <scope>NUCLEOTIDE SEQUENCE</scope>
    <source>
        <strain evidence="2">KCTC 12711</strain>
    </source>
</reference>
<keyword evidence="3" id="KW-1185">Reference proteome</keyword>
<feature type="transmembrane region" description="Helical" evidence="1">
    <location>
        <begin position="149"/>
        <end position="168"/>
    </location>
</feature>
<gene>
    <name evidence="2" type="ORF">GCM10008090_02800</name>
</gene>
<sequence>MTHQAFNSQQLSHQIGWSLILLIVLGIASALFITPGIDVNLSADIAGTAENMLTAELRLHAAAYLSVLQILLEMFIAIGFFLLLRDHGLVLASWSLVLAIITGVIALLGAVYALNSALIAGNSAFDSIASGNQRSLLISLQVTSDYTSFHLGLVLGSISKAGVFWLFLRSRLIPKLLAAWGVFASLFVVLALIGRDFLPVLGHATVTGAFMACNLVAVVALGLVLGVRGVNTLNK</sequence>
<accession>A0A918VFW9</accession>
<keyword evidence="1" id="KW-1133">Transmembrane helix</keyword>
<dbReference type="Pfam" id="PF14329">
    <property type="entry name" value="DUF4386"/>
    <property type="match status" value="1"/>
</dbReference>
<feature type="transmembrane region" description="Helical" evidence="1">
    <location>
        <begin position="206"/>
        <end position="227"/>
    </location>
</feature>
<name>A0A918VFW9_9GAMM</name>
<dbReference type="InterPro" id="IPR025495">
    <property type="entry name" value="DUF4386"/>
</dbReference>
<evidence type="ECO:0000313" key="2">
    <source>
        <dbReference type="EMBL" id="GGZ97918.1"/>
    </source>
</evidence>
<dbReference type="Proteomes" id="UP000614811">
    <property type="component" value="Unassembled WGS sequence"/>
</dbReference>
<organism evidence="2 3">
    <name type="scientific">Arenicella chitinivorans</name>
    <dbReference type="NCBI Taxonomy" id="1329800"/>
    <lineage>
        <taxon>Bacteria</taxon>
        <taxon>Pseudomonadati</taxon>
        <taxon>Pseudomonadota</taxon>
        <taxon>Gammaproteobacteria</taxon>
        <taxon>Arenicellales</taxon>
        <taxon>Arenicellaceae</taxon>
        <taxon>Arenicella</taxon>
    </lineage>
</organism>
<proteinExistence type="predicted"/>
<dbReference type="EMBL" id="BMXA01000001">
    <property type="protein sequence ID" value="GGZ97918.1"/>
    <property type="molecule type" value="Genomic_DNA"/>
</dbReference>
<evidence type="ECO:0000313" key="3">
    <source>
        <dbReference type="Proteomes" id="UP000614811"/>
    </source>
</evidence>
<keyword evidence="1" id="KW-0812">Transmembrane</keyword>
<evidence type="ECO:0000256" key="1">
    <source>
        <dbReference type="SAM" id="Phobius"/>
    </source>
</evidence>
<feature type="transmembrane region" description="Helical" evidence="1">
    <location>
        <begin position="15"/>
        <end position="33"/>
    </location>
</feature>